<dbReference type="GO" id="GO:0043952">
    <property type="term" value="P:protein transport by the Sec complex"/>
    <property type="evidence" value="ECO:0007669"/>
    <property type="project" value="UniProtKB-UniRule"/>
</dbReference>
<dbReference type="PANTHER" id="PTHR33910">
    <property type="entry name" value="PROTEIN TRANSLOCASE SUBUNIT SECE"/>
    <property type="match status" value="1"/>
</dbReference>
<evidence type="ECO:0000256" key="8">
    <source>
        <dbReference type="ARBA" id="ARBA00023136"/>
    </source>
</evidence>
<keyword evidence="3 9" id="KW-1003">Cell membrane</keyword>
<evidence type="ECO:0000256" key="7">
    <source>
        <dbReference type="ARBA" id="ARBA00023010"/>
    </source>
</evidence>
<dbReference type="GO" id="GO:0008320">
    <property type="term" value="F:protein transmembrane transporter activity"/>
    <property type="evidence" value="ECO:0007669"/>
    <property type="project" value="UniProtKB-UniRule"/>
</dbReference>
<dbReference type="InterPro" id="IPR038379">
    <property type="entry name" value="SecE_sf"/>
</dbReference>
<keyword evidence="2 9" id="KW-0813">Transport</keyword>
<dbReference type="Proteomes" id="UP001155040">
    <property type="component" value="Unassembled WGS sequence"/>
</dbReference>
<keyword evidence="7 9" id="KW-0811">Translocation</keyword>
<dbReference type="GO" id="GO:0005886">
    <property type="term" value="C:plasma membrane"/>
    <property type="evidence" value="ECO:0007669"/>
    <property type="project" value="UniProtKB-SubCell"/>
</dbReference>
<comment type="caution">
    <text evidence="11">The sequence shown here is derived from an EMBL/GenBank/DDBJ whole genome shotgun (WGS) entry which is preliminary data.</text>
</comment>
<keyword evidence="8 9" id="KW-0472">Membrane</keyword>
<dbReference type="Proteomes" id="UP001155110">
    <property type="component" value="Unassembled WGS sequence"/>
</dbReference>
<evidence type="ECO:0000313" key="10">
    <source>
        <dbReference type="EMBL" id="MCS3677086.1"/>
    </source>
</evidence>
<evidence type="ECO:0000256" key="1">
    <source>
        <dbReference type="ARBA" id="ARBA00004370"/>
    </source>
</evidence>
<dbReference type="NCBIfam" id="TIGR00964">
    <property type="entry name" value="secE_bact"/>
    <property type="match status" value="1"/>
</dbReference>
<proteinExistence type="inferred from homology"/>
<dbReference type="PROSITE" id="PS01067">
    <property type="entry name" value="SECE_SEC61G"/>
    <property type="match status" value="1"/>
</dbReference>
<name>A0A840DF45_9BACT</name>
<evidence type="ECO:0000256" key="6">
    <source>
        <dbReference type="ARBA" id="ARBA00022989"/>
    </source>
</evidence>
<dbReference type="EMBL" id="JANUBL010000002">
    <property type="protein sequence ID" value="MCS4121384.1"/>
    <property type="molecule type" value="Genomic_DNA"/>
</dbReference>
<comment type="subunit">
    <text evidence="9">Component of the Sec protein translocase complex. Heterotrimer consisting of SecY, SecE and SecG subunits. The heterotrimers can form oligomers, although 1 heterotrimer is thought to be able to translocate proteins. Interacts with the ribosome. Interacts with SecDF, and other proteins may be involved. Interacts with SecA.</text>
</comment>
<sequence>MTWIREYLENVVAEMEKVNWPGRDELISSTLITIVATLIVSGFIFLADQVIQRILEILYRV</sequence>
<comment type="function">
    <text evidence="9">Essential subunit of the Sec protein translocation channel SecYEG. Clamps together the 2 halves of SecY. May contact the channel plug during translocation.</text>
</comment>
<keyword evidence="5 9" id="KW-0653">Protein transport</keyword>
<dbReference type="GO" id="GO:0006605">
    <property type="term" value="P:protein targeting"/>
    <property type="evidence" value="ECO:0007669"/>
    <property type="project" value="UniProtKB-UniRule"/>
</dbReference>
<comment type="subcellular location">
    <subcellularLocation>
        <location evidence="9">Cell membrane</location>
        <topology evidence="9">Single-pass membrane protein</topology>
    </subcellularLocation>
    <subcellularLocation>
        <location evidence="1">Membrane</location>
    </subcellularLocation>
</comment>
<evidence type="ECO:0000313" key="16">
    <source>
        <dbReference type="EMBL" id="MCS4156995.1"/>
    </source>
</evidence>
<evidence type="ECO:0000313" key="12">
    <source>
        <dbReference type="EMBL" id="MCS3865689.1"/>
    </source>
</evidence>
<dbReference type="InterPro" id="IPR005807">
    <property type="entry name" value="SecE_bac"/>
</dbReference>
<evidence type="ECO:0000313" key="13">
    <source>
        <dbReference type="EMBL" id="MCS3950810.1"/>
    </source>
</evidence>
<feature type="transmembrane region" description="Helical" evidence="9">
    <location>
        <begin position="26"/>
        <end position="47"/>
    </location>
</feature>
<dbReference type="EMBL" id="JANUBF010000005">
    <property type="protein sequence ID" value="MCS4036063.1"/>
    <property type="molecule type" value="Genomic_DNA"/>
</dbReference>
<keyword evidence="4 9" id="KW-0812">Transmembrane</keyword>
<dbReference type="EMBL" id="JANUAE010000002">
    <property type="protein sequence ID" value="MCS3709315.1"/>
    <property type="molecule type" value="Genomic_DNA"/>
</dbReference>
<gene>
    <name evidence="9" type="primary">secE</name>
    <name evidence="15" type="ORF">GGP45_001726</name>
    <name evidence="11" type="ORF">GGP61_000910</name>
    <name evidence="10" type="ORF">GGP71_000993</name>
    <name evidence="12" type="ORF">GGP82_002247</name>
    <name evidence="13" type="ORF">GGP83_000744</name>
    <name evidence="16" type="ORF">GGP99_000949</name>
    <name evidence="14" type="ORF">GGQ01_001114</name>
</gene>
<dbReference type="Proteomes" id="UP001155010">
    <property type="component" value="Unassembled WGS sequence"/>
</dbReference>
<evidence type="ECO:0000256" key="9">
    <source>
        <dbReference type="HAMAP-Rule" id="MF_00422"/>
    </source>
</evidence>
<dbReference type="EMBL" id="JANUAU010000002">
    <property type="protein sequence ID" value="MCS3677086.1"/>
    <property type="molecule type" value="Genomic_DNA"/>
</dbReference>
<reference evidence="11" key="1">
    <citation type="submission" date="2022-08" db="EMBL/GenBank/DDBJ databases">
        <title>Genomic Encyclopedia of Type Strains, Phase V (KMG-V): Genome sequencing to study the core and pangenomes of soil and plant-associated prokaryotes.</title>
        <authorList>
            <person name="Whitman W."/>
        </authorList>
    </citation>
    <scope>NUCLEOTIDE SEQUENCE</scope>
    <source>
        <strain evidence="10">0</strain>
        <strain evidence="12">SP2016B</strain>
        <strain evidence="13">SP2017</strain>
        <strain evidence="16">SP3002</strain>
        <strain evidence="14">SP3012</strain>
        <strain evidence="15">SP3026</strain>
        <strain evidence="11">SP3049</strain>
    </source>
</reference>
<dbReference type="GeneID" id="83728693"/>
<evidence type="ECO:0000256" key="3">
    <source>
        <dbReference type="ARBA" id="ARBA00022475"/>
    </source>
</evidence>
<comment type="similarity">
    <text evidence="9">Belongs to the SecE/SEC61-gamma family.</text>
</comment>
<evidence type="ECO:0000256" key="2">
    <source>
        <dbReference type="ARBA" id="ARBA00022448"/>
    </source>
</evidence>
<evidence type="ECO:0000313" key="17">
    <source>
        <dbReference type="Proteomes" id="UP001155057"/>
    </source>
</evidence>
<evidence type="ECO:0000313" key="15">
    <source>
        <dbReference type="EMBL" id="MCS4121384.1"/>
    </source>
</evidence>
<dbReference type="GO" id="GO:0009306">
    <property type="term" value="P:protein secretion"/>
    <property type="evidence" value="ECO:0007669"/>
    <property type="project" value="UniProtKB-UniRule"/>
</dbReference>
<dbReference type="EMBL" id="JANTZM010000004">
    <property type="protein sequence ID" value="MCS4156995.1"/>
    <property type="molecule type" value="Genomic_DNA"/>
</dbReference>
<dbReference type="PANTHER" id="PTHR33910:SF1">
    <property type="entry name" value="PROTEIN TRANSLOCASE SUBUNIT SECE"/>
    <property type="match status" value="1"/>
</dbReference>
<dbReference type="InterPro" id="IPR001901">
    <property type="entry name" value="Translocase_SecE/Sec61-g"/>
</dbReference>
<dbReference type="EMBL" id="JANTYZ010000005">
    <property type="protein sequence ID" value="MCS3865689.1"/>
    <property type="molecule type" value="Genomic_DNA"/>
</dbReference>
<dbReference type="Proteomes" id="UP001155034">
    <property type="component" value="Unassembled WGS sequence"/>
</dbReference>
<dbReference type="HAMAP" id="MF_00422">
    <property type="entry name" value="SecE"/>
    <property type="match status" value="1"/>
</dbReference>
<dbReference type="Pfam" id="PF00584">
    <property type="entry name" value="SecE"/>
    <property type="match status" value="1"/>
</dbReference>
<evidence type="ECO:0000256" key="4">
    <source>
        <dbReference type="ARBA" id="ARBA00022692"/>
    </source>
</evidence>
<dbReference type="AlphaFoldDB" id="A0A840DF45"/>
<dbReference type="Proteomes" id="UP001155027">
    <property type="component" value="Unassembled WGS sequence"/>
</dbReference>
<dbReference type="Gene3D" id="1.20.5.1030">
    <property type="entry name" value="Preprotein translocase secy subunit"/>
    <property type="match status" value="1"/>
</dbReference>
<dbReference type="Proteomes" id="UP001155144">
    <property type="component" value="Unassembled WGS sequence"/>
</dbReference>
<evidence type="ECO:0000313" key="14">
    <source>
        <dbReference type="EMBL" id="MCS4036063.1"/>
    </source>
</evidence>
<protein>
    <recommendedName>
        <fullName evidence="9">Protein translocase subunit SecE</fullName>
    </recommendedName>
</protein>
<dbReference type="RefSeq" id="WP_043553312.1">
    <property type="nucleotide sequence ID" value="NZ_CALTRV010000011.1"/>
</dbReference>
<organism evidence="11 17">
    <name type="scientific">Salinibacter ruber</name>
    <dbReference type="NCBI Taxonomy" id="146919"/>
    <lineage>
        <taxon>Bacteria</taxon>
        <taxon>Pseudomonadati</taxon>
        <taxon>Rhodothermota</taxon>
        <taxon>Rhodothermia</taxon>
        <taxon>Rhodothermales</taxon>
        <taxon>Salinibacteraceae</taxon>
        <taxon>Salinibacter</taxon>
    </lineage>
</organism>
<dbReference type="Proteomes" id="UP001155057">
    <property type="component" value="Unassembled WGS sequence"/>
</dbReference>
<evidence type="ECO:0000256" key="5">
    <source>
        <dbReference type="ARBA" id="ARBA00022927"/>
    </source>
</evidence>
<dbReference type="EMBL" id="JANUBB010000002">
    <property type="protein sequence ID" value="MCS3950810.1"/>
    <property type="molecule type" value="Genomic_DNA"/>
</dbReference>
<accession>A0A840DF45</accession>
<keyword evidence="6 9" id="KW-1133">Transmembrane helix</keyword>
<dbReference type="GO" id="GO:0065002">
    <property type="term" value="P:intracellular protein transmembrane transport"/>
    <property type="evidence" value="ECO:0007669"/>
    <property type="project" value="UniProtKB-UniRule"/>
</dbReference>
<evidence type="ECO:0000313" key="11">
    <source>
        <dbReference type="EMBL" id="MCS3709315.1"/>
    </source>
</evidence>